<keyword evidence="2" id="KW-1185">Reference proteome</keyword>
<gene>
    <name evidence="1" type="ORF">M8C21_008059</name>
</gene>
<sequence length="243" mass="27920">MSSVVVPFPGEGKDKKKEWMSIEGKMMQTISLDNVAARLGDREGALWTEVPVLEFGIDRYKLSNLEQTDLGNYWKLEDTKTHRFLKVRKADAPPMDEDEEMQEEREVVQYVPVQTSRHHNGPQHREMTAEFIARLSRQRPGGWAHWSPADRYMFDEVASMRLEAEDEKERVRAHERERLVFMTLTVLIIKGLAEKGRVDEPRISEQPDGCCGGRGGLCKGRDVGGDVLYLGKDHRKEVPVFHD</sequence>
<name>A0AAD5CWP2_AMBAR</name>
<dbReference type="EMBL" id="JAMZMK010006465">
    <property type="protein sequence ID" value="KAI7748770.1"/>
    <property type="molecule type" value="Genomic_DNA"/>
</dbReference>
<proteinExistence type="predicted"/>
<reference evidence="1" key="1">
    <citation type="submission" date="2022-06" db="EMBL/GenBank/DDBJ databases">
        <title>Uncovering the hologenomic basis of an extraordinary plant invasion.</title>
        <authorList>
            <person name="Bieker V.C."/>
            <person name="Martin M.D."/>
            <person name="Gilbert T."/>
            <person name="Hodgins K."/>
            <person name="Battlay P."/>
            <person name="Petersen B."/>
            <person name="Wilson J."/>
        </authorList>
    </citation>
    <scope>NUCLEOTIDE SEQUENCE</scope>
    <source>
        <strain evidence="1">AA19_3_7</strain>
        <tissue evidence="1">Leaf</tissue>
    </source>
</reference>
<protein>
    <submittedName>
        <fullName evidence="1">Uncharacterized protein</fullName>
    </submittedName>
</protein>
<evidence type="ECO:0000313" key="2">
    <source>
        <dbReference type="Proteomes" id="UP001206925"/>
    </source>
</evidence>
<evidence type="ECO:0000313" key="1">
    <source>
        <dbReference type="EMBL" id="KAI7748770.1"/>
    </source>
</evidence>
<accession>A0AAD5CWP2</accession>
<dbReference type="Proteomes" id="UP001206925">
    <property type="component" value="Unassembled WGS sequence"/>
</dbReference>
<dbReference type="AlphaFoldDB" id="A0AAD5CWP2"/>
<comment type="caution">
    <text evidence="1">The sequence shown here is derived from an EMBL/GenBank/DDBJ whole genome shotgun (WGS) entry which is preliminary data.</text>
</comment>
<organism evidence="1 2">
    <name type="scientific">Ambrosia artemisiifolia</name>
    <name type="common">Common ragweed</name>
    <dbReference type="NCBI Taxonomy" id="4212"/>
    <lineage>
        <taxon>Eukaryota</taxon>
        <taxon>Viridiplantae</taxon>
        <taxon>Streptophyta</taxon>
        <taxon>Embryophyta</taxon>
        <taxon>Tracheophyta</taxon>
        <taxon>Spermatophyta</taxon>
        <taxon>Magnoliopsida</taxon>
        <taxon>eudicotyledons</taxon>
        <taxon>Gunneridae</taxon>
        <taxon>Pentapetalae</taxon>
        <taxon>asterids</taxon>
        <taxon>campanulids</taxon>
        <taxon>Asterales</taxon>
        <taxon>Asteraceae</taxon>
        <taxon>Asteroideae</taxon>
        <taxon>Heliantheae alliance</taxon>
        <taxon>Heliantheae</taxon>
        <taxon>Ambrosia</taxon>
    </lineage>
</organism>